<comment type="caution">
    <text evidence="1">The sequence shown here is derived from an EMBL/GenBank/DDBJ whole genome shotgun (WGS) entry which is preliminary data.</text>
</comment>
<dbReference type="EMBL" id="LAZR01013974">
    <property type="protein sequence ID" value="KKM19493.1"/>
    <property type="molecule type" value="Genomic_DNA"/>
</dbReference>
<accession>A0A0F9KBH6</accession>
<sequence length="52" mass="5704">MNELIFKDGAEIIVTIGDGGLRVKIPWIEVTKPLSAVDLSRKLKKAPDKPDS</sequence>
<evidence type="ECO:0000313" key="1">
    <source>
        <dbReference type="EMBL" id="KKM19493.1"/>
    </source>
</evidence>
<reference evidence="1" key="1">
    <citation type="journal article" date="2015" name="Nature">
        <title>Complex archaea that bridge the gap between prokaryotes and eukaryotes.</title>
        <authorList>
            <person name="Spang A."/>
            <person name="Saw J.H."/>
            <person name="Jorgensen S.L."/>
            <person name="Zaremba-Niedzwiedzka K."/>
            <person name="Martijn J."/>
            <person name="Lind A.E."/>
            <person name="van Eijk R."/>
            <person name="Schleper C."/>
            <person name="Guy L."/>
            <person name="Ettema T.J."/>
        </authorList>
    </citation>
    <scope>NUCLEOTIDE SEQUENCE</scope>
</reference>
<gene>
    <name evidence="1" type="ORF">LCGC14_1655160</name>
</gene>
<protein>
    <submittedName>
        <fullName evidence="1">Uncharacterized protein</fullName>
    </submittedName>
</protein>
<name>A0A0F9KBH6_9ZZZZ</name>
<proteinExistence type="predicted"/>
<dbReference type="AlphaFoldDB" id="A0A0F9KBH6"/>
<organism evidence="1">
    <name type="scientific">marine sediment metagenome</name>
    <dbReference type="NCBI Taxonomy" id="412755"/>
    <lineage>
        <taxon>unclassified sequences</taxon>
        <taxon>metagenomes</taxon>
        <taxon>ecological metagenomes</taxon>
    </lineage>
</organism>